<evidence type="ECO:0000313" key="6">
    <source>
        <dbReference type="EMBL" id="QRG07501.1"/>
    </source>
</evidence>
<keyword evidence="7" id="KW-1185">Reference proteome</keyword>
<keyword evidence="3" id="KW-0804">Transcription</keyword>
<proteinExistence type="predicted"/>
<dbReference type="AlphaFoldDB" id="A0A974PQ84"/>
<dbReference type="KEGG" id="xdi:EZH22_03615"/>
<dbReference type="PANTHER" id="PTHR44591:SF3">
    <property type="entry name" value="RESPONSE REGULATORY DOMAIN-CONTAINING PROTEIN"/>
    <property type="match status" value="1"/>
</dbReference>
<dbReference type="Gene3D" id="3.40.50.2300">
    <property type="match status" value="1"/>
</dbReference>
<dbReference type="SMART" id="SM00448">
    <property type="entry name" value="REC"/>
    <property type="match status" value="1"/>
</dbReference>
<evidence type="ECO:0000259" key="5">
    <source>
        <dbReference type="PROSITE" id="PS50110"/>
    </source>
</evidence>
<sequence length="150" mass="16003">MIVALWGGKINSRLDGIMSPFGLVQRTDDAARCVLLVEDDALVRMVTAEELRAAGLTVIEAASAAEAYEAIVAGLAVDVVFTDVRTEGDLDGYEFARRLRSEHPRLPVIITSGHMDGAVAGLVAPFLAKPYRIEMVLQLIQAQLAADGGP</sequence>
<reference evidence="6 7" key="1">
    <citation type="submission" date="2020-10" db="EMBL/GenBank/DDBJ databases">
        <title>Degradation of 1,4-Dioxane by Xanthobacter sp. YN2, via a Novel Group-2 Soluble Di-Iron Monooxygenase.</title>
        <authorList>
            <person name="Ma F."/>
            <person name="Wang Y."/>
            <person name="Yang J."/>
            <person name="Guo H."/>
            <person name="Su D."/>
            <person name="Yu L."/>
        </authorList>
    </citation>
    <scope>NUCLEOTIDE SEQUENCE [LARGE SCALE GENOMIC DNA]</scope>
    <source>
        <strain evidence="6 7">YN2</strain>
    </source>
</reference>
<evidence type="ECO:0000256" key="3">
    <source>
        <dbReference type="ARBA" id="ARBA00023163"/>
    </source>
</evidence>
<dbReference type="EMBL" id="CP063362">
    <property type="protein sequence ID" value="QRG07501.1"/>
    <property type="molecule type" value="Genomic_DNA"/>
</dbReference>
<dbReference type="InterPro" id="IPR011006">
    <property type="entry name" value="CheY-like_superfamily"/>
</dbReference>
<feature type="domain" description="Response regulatory" evidence="5">
    <location>
        <begin position="33"/>
        <end position="144"/>
    </location>
</feature>
<dbReference type="PROSITE" id="PS50110">
    <property type="entry name" value="RESPONSE_REGULATORY"/>
    <property type="match status" value="1"/>
</dbReference>
<dbReference type="InterPro" id="IPR001789">
    <property type="entry name" value="Sig_transdc_resp-reg_receiver"/>
</dbReference>
<dbReference type="InterPro" id="IPR050595">
    <property type="entry name" value="Bact_response_regulator"/>
</dbReference>
<dbReference type="PANTHER" id="PTHR44591">
    <property type="entry name" value="STRESS RESPONSE REGULATOR PROTEIN 1"/>
    <property type="match status" value="1"/>
</dbReference>
<protein>
    <submittedName>
        <fullName evidence="6">Response regulator</fullName>
    </submittedName>
</protein>
<name>A0A974PQ84_9HYPH</name>
<evidence type="ECO:0000313" key="7">
    <source>
        <dbReference type="Proteomes" id="UP000596427"/>
    </source>
</evidence>
<keyword evidence="2" id="KW-0805">Transcription regulation</keyword>
<dbReference type="GO" id="GO:0000160">
    <property type="term" value="P:phosphorelay signal transduction system"/>
    <property type="evidence" value="ECO:0007669"/>
    <property type="project" value="InterPro"/>
</dbReference>
<gene>
    <name evidence="6" type="ORF">EZH22_03615</name>
</gene>
<dbReference type="SUPFAM" id="SSF52172">
    <property type="entry name" value="CheY-like"/>
    <property type="match status" value="1"/>
</dbReference>
<evidence type="ECO:0000256" key="1">
    <source>
        <dbReference type="ARBA" id="ARBA00022553"/>
    </source>
</evidence>
<organism evidence="6 7">
    <name type="scientific">Xanthobacter dioxanivorans</name>
    <dbReference type="NCBI Taxonomy" id="2528964"/>
    <lineage>
        <taxon>Bacteria</taxon>
        <taxon>Pseudomonadati</taxon>
        <taxon>Pseudomonadota</taxon>
        <taxon>Alphaproteobacteria</taxon>
        <taxon>Hyphomicrobiales</taxon>
        <taxon>Xanthobacteraceae</taxon>
        <taxon>Xanthobacter</taxon>
    </lineage>
</organism>
<dbReference type="Proteomes" id="UP000596427">
    <property type="component" value="Chromosome"/>
</dbReference>
<evidence type="ECO:0000256" key="2">
    <source>
        <dbReference type="ARBA" id="ARBA00023015"/>
    </source>
</evidence>
<evidence type="ECO:0000256" key="4">
    <source>
        <dbReference type="PROSITE-ProRule" id="PRU00169"/>
    </source>
</evidence>
<dbReference type="Pfam" id="PF00072">
    <property type="entry name" value="Response_reg"/>
    <property type="match status" value="1"/>
</dbReference>
<dbReference type="RefSeq" id="WP_203194417.1">
    <property type="nucleotide sequence ID" value="NZ_CP063362.1"/>
</dbReference>
<feature type="modified residue" description="4-aspartylphosphate" evidence="4">
    <location>
        <position position="83"/>
    </location>
</feature>
<accession>A0A974PQ84</accession>
<keyword evidence="1 4" id="KW-0597">Phosphoprotein</keyword>